<comment type="caution">
    <text evidence="3">The sequence shown here is derived from an EMBL/GenBank/DDBJ whole genome shotgun (WGS) entry which is preliminary data.</text>
</comment>
<feature type="domain" description="Secretion system C-terminal sorting" evidence="2">
    <location>
        <begin position="280"/>
        <end position="349"/>
    </location>
</feature>
<accession>A0A4Q0XBB7</accession>
<evidence type="ECO:0000259" key="2">
    <source>
        <dbReference type="Pfam" id="PF18962"/>
    </source>
</evidence>
<dbReference type="EMBL" id="SDDZ01000017">
    <property type="protein sequence ID" value="RXJ44447.1"/>
    <property type="molecule type" value="Genomic_DNA"/>
</dbReference>
<dbReference type="InterPro" id="IPR026444">
    <property type="entry name" value="Secre_tail"/>
</dbReference>
<dbReference type="RefSeq" id="WP_129018786.1">
    <property type="nucleotide sequence ID" value="NZ_SDDZ01000017.1"/>
</dbReference>
<reference evidence="3 4" key="1">
    <citation type="submission" date="2019-01" db="EMBL/GenBank/DDBJ databases">
        <title>Genome sequence of the Antarctic species Gelidibacter gilvus ACAM 158(T).</title>
        <authorList>
            <person name="Bowman J.P."/>
        </authorList>
    </citation>
    <scope>NUCLEOTIDE SEQUENCE [LARGE SCALE GENOMIC DNA]</scope>
    <source>
        <strain evidence="3 4">IC158</strain>
    </source>
</reference>
<dbReference type="Pfam" id="PF18962">
    <property type="entry name" value="Por_Secre_tail"/>
    <property type="match status" value="1"/>
</dbReference>
<sequence length="351" mass="38063">MKTLYLLATLAICQISLCQNGLYISSGGALHNENSVITVVDGDFVNESATVLNGGTLQMKGLDGNPHDIELSHPNTIDYLELYGTSPVALKGQVTLNRELFFNDTSSFNLTTASHVTLGPTAEIVGESNTNPITGADGTYIKTTRNHTAGITNDFGLIGVVTYNGSASMGSTEIYRRYGALDINGNATVKRYYEINPTVNSGLNIETHFYISDVDLNGLERSKLAAYRSTDNGVTFTNEGGTPETFLHAVTNIDAFSIWAFADASTLSINPSDLEHSIWLFPNPANNQVNITSQFGTIVYAIELFYVTGQKISTPVLKNNTFDVGNLSDGIYYIKIQSQYGATTKKLMVKK</sequence>
<dbReference type="NCBIfam" id="TIGR04183">
    <property type="entry name" value="Por_Secre_tail"/>
    <property type="match status" value="1"/>
</dbReference>
<evidence type="ECO:0000313" key="3">
    <source>
        <dbReference type="EMBL" id="RXJ44447.1"/>
    </source>
</evidence>
<name>A0A4Q0XBB7_9FLAO</name>
<dbReference type="OrthoDB" id="665228at2"/>
<evidence type="ECO:0000256" key="1">
    <source>
        <dbReference type="ARBA" id="ARBA00022729"/>
    </source>
</evidence>
<evidence type="ECO:0000313" key="4">
    <source>
        <dbReference type="Proteomes" id="UP000289792"/>
    </source>
</evidence>
<dbReference type="Proteomes" id="UP000289792">
    <property type="component" value="Unassembled WGS sequence"/>
</dbReference>
<dbReference type="AlphaFoldDB" id="A0A4Q0XBB7"/>
<protein>
    <submittedName>
        <fullName evidence="3">T9SS type A sorting domain-containing protein</fullName>
    </submittedName>
</protein>
<keyword evidence="1" id="KW-0732">Signal</keyword>
<keyword evidence="4" id="KW-1185">Reference proteome</keyword>
<proteinExistence type="predicted"/>
<gene>
    <name evidence="3" type="ORF">ESZ48_17425</name>
</gene>
<organism evidence="3 4">
    <name type="scientific">Gelidibacter gilvus</name>
    <dbReference type="NCBI Taxonomy" id="59602"/>
    <lineage>
        <taxon>Bacteria</taxon>
        <taxon>Pseudomonadati</taxon>
        <taxon>Bacteroidota</taxon>
        <taxon>Flavobacteriia</taxon>
        <taxon>Flavobacteriales</taxon>
        <taxon>Flavobacteriaceae</taxon>
        <taxon>Gelidibacter</taxon>
    </lineage>
</organism>